<evidence type="ECO:0000259" key="4">
    <source>
        <dbReference type="Pfam" id="PF25772"/>
    </source>
</evidence>
<feature type="region of interest" description="Disordered" evidence="2">
    <location>
        <begin position="1058"/>
        <end position="1078"/>
    </location>
</feature>
<feature type="region of interest" description="Disordered" evidence="2">
    <location>
        <begin position="1107"/>
        <end position="1140"/>
    </location>
</feature>
<evidence type="ECO:0008006" key="7">
    <source>
        <dbReference type="Google" id="ProtNLM"/>
    </source>
</evidence>
<dbReference type="InterPro" id="IPR016024">
    <property type="entry name" value="ARM-type_fold"/>
</dbReference>
<sequence>MEGVELHEDALPINQEDEDICDSILSRFGTSTKEHHQHLCAVVGAISAELKESTKQTSISVIYYFGATISSLTKLSEESNPSEHIITALLTFQSMVLPRVSKAILGKKRSEVSGPILKVLGRKGGESGDVGSVISGLKCLGYLVVVGDKGNWSEIEKLYDVVLGFISDHREKVRKQCHTCLHDILQSFKGTGMLAPACEGITRIFERNLLFACKSNAASTSDGGSGGAQAVLYIIHCLKNCLPLMPKKNITSVLNHYKSLLDLDQPIVNRLITDNLNALCIHPASEVSPEVLGDLLGSLANAVHKGNRTADSMTFTARLLDVGMRKVYPLDRQGCVVKLPDMFRALAEILACEHEEAIFASAEALKSLIHACIDEILIKQGVNQIVLNSDEETRKSGKTIIERICVIIESLLGYKYNDVLDLAFQVVSAMFDKIGNHSSYLLRGTLRSLADIQDRTDEDLAYRKQLHKCIGSALGALGPETFLSILPLNLESEDVSESGDWLFPILKHYTVGASLSFFTKSILDKVKFVKKKSQRLEQEGRIYLSRRAEALVYSLWSLFPAFCNYPVDTANSFKVLEEALCRALREEPDVLGIICSGLQILIQQNNKMVKGNNDLPTNELSIPEKRAVALYTPEVAKANLKALRSSAREFFSVLSRIFLSGADVEHLRAEVERLKKTTPENTTTIEDLEKKLKEAEASKDCGGSLQSTISEFASIADKKDIQWSFTRTMKRLLKVTKESLESEKSKKSSSMEVDPVNELSPKAARAQLLDLAVSHLPGLDPEAVKLLNTSIRPALEDSEGLLQKKAYKILSIILKHRNEFLSENIDDLLQLLLEVLPSCHFSAKRHRLQCLYFLIVHVSKNGSEQRRSDIISSFLTEIILAVKESNKKTRNMAYDLLVQIGHACGDEDQGGNKENLQQLFNMVAGGLAGETPQMISAAVKGLARLAYEFSDLVSSACNVLPSSFLLLQRKNREIIKANLGLLKVLVARSPSEWLQTHLRSVVEGLLRWQDDSKKHFKAKVKLLLEMLVKKCGLDAVKAVMPEEHIKLLKNIKKLNDRKDRKDDAASMESKSVRSKATTSRLSKWNHTKIFSDFGDDSEDNSDMEAETVTSRRTASQFNTKASAARSKQTRRSAKRSLPEDFIDQFEDDPLDLLDQLKTRSALRSNESSKRQQDSDDEVEIEDGKLVIREGGRPKKDAPSEPDTDSRSRASGSRMSSKSSNDQKKRRKTSESGWAYTGQEYASKKAGGDLKKKDKLEPYAYWPLDRKMMSRRPEHRAAARKGMASVVRMTKKLEGKSASAFLSSNGGAEFKRKQKKSGSSSGSRKRR</sequence>
<dbReference type="PANTHER" id="PTHR48445:SF1">
    <property type="entry name" value="OS02G0782100 PROTEIN"/>
    <property type="match status" value="1"/>
</dbReference>
<proteinExistence type="inferred from homology"/>
<feature type="domain" description="RRP12 N-terminal HEAT" evidence="4">
    <location>
        <begin position="9"/>
        <end position="287"/>
    </location>
</feature>
<dbReference type="Pfam" id="PF08161">
    <property type="entry name" value="RRP12_HEAT"/>
    <property type="match status" value="1"/>
</dbReference>
<comment type="caution">
    <text evidence="5">The sequence shown here is derived from an EMBL/GenBank/DDBJ whole genome shotgun (WGS) entry which is preliminary data.</text>
</comment>
<feature type="domain" description="RRP12 HEAT" evidence="3">
    <location>
        <begin position="353"/>
        <end position="659"/>
    </location>
</feature>
<reference evidence="5" key="1">
    <citation type="submission" date="2022-04" db="EMBL/GenBank/DDBJ databases">
        <title>A functionally conserved STORR gene fusion in Papaver species that diverged 16.8 million years ago.</title>
        <authorList>
            <person name="Catania T."/>
        </authorList>
    </citation>
    <scope>NUCLEOTIDE SEQUENCE</scope>
    <source>
        <strain evidence="5">S-188037</strain>
    </source>
</reference>
<protein>
    <recommendedName>
        <fullName evidence="7">RRP12-like protein</fullName>
    </recommendedName>
</protein>
<feature type="region of interest" description="Disordered" evidence="2">
    <location>
        <begin position="1295"/>
        <end position="1326"/>
    </location>
</feature>
<dbReference type="InterPro" id="IPR011989">
    <property type="entry name" value="ARM-like"/>
</dbReference>
<dbReference type="InterPro" id="IPR057860">
    <property type="entry name" value="HEAT_RRP12_N"/>
</dbReference>
<comment type="similarity">
    <text evidence="1">Belongs to the RRP12 family.</text>
</comment>
<evidence type="ECO:0000313" key="5">
    <source>
        <dbReference type="EMBL" id="KAI3915141.1"/>
    </source>
</evidence>
<dbReference type="Gene3D" id="1.25.10.10">
    <property type="entry name" value="Leucine-rich Repeat Variant"/>
    <property type="match status" value="1"/>
</dbReference>
<feature type="compositionally biased region" description="Low complexity" evidence="2">
    <location>
        <begin position="1208"/>
        <end position="1219"/>
    </location>
</feature>
<dbReference type="Proteomes" id="UP001202328">
    <property type="component" value="Unassembled WGS sequence"/>
</dbReference>
<dbReference type="InterPro" id="IPR012978">
    <property type="entry name" value="HEAT_RRP12"/>
</dbReference>
<organism evidence="5 6">
    <name type="scientific">Papaver atlanticum</name>
    <dbReference type="NCBI Taxonomy" id="357466"/>
    <lineage>
        <taxon>Eukaryota</taxon>
        <taxon>Viridiplantae</taxon>
        <taxon>Streptophyta</taxon>
        <taxon>Embryophyta</taxon>
        <taxon>Tracheophyta</taxon>
        <taxon>Spermatophyta</taxon>
        <taxon>Magnoliopsida</taxon>
        <taxon>Ranunculales</taxon>
        <taxon>Papaveraceae</taxon>
        <taxon>Papaveroideae</taxon>
        <taxon>Papaver</taxon>
    </lineage>
</organism>
<feature type="region of interest" description="Disordered" evidence="2">
    <location>
        <begin position="1161"/>
        <end position="1256"/>
    </location>
</feature>
<feature type="compositionally biased region" description="Polar residues" evidence="2">
    <location>
        <begin position="1107"/>
        <end position="1121"/>
    </location>
</feature>
<dbReference type="Pfam" id="PF25772">
    <property type="entry name" value="HEAT_RRP12_N"/>
    <property type="match status" value="1"/>
</dbReference>
<evidence type="ECO:0000259" key="3">
    <source>
        <dbReference type="Pfam" id="PF08161"/>
    </source>
</evidence>
<feature type="compositionally biased region" description="Basic and acidic residues" evidence="2">
    <location>
        <begin position="1181"/>
        <end position="1207"/>
    </location>
</feature>
<evidence type="ECO:0000313" key="6">
    <source>
        <dbReference type="Proteomes" id="UP001202328"/>
    </source>
</evidence>
<accession>A0AAD4XIC4</accession>
<dbReference type="SUPFAM" id="SSF48371">
    <property type="entry name" value="ARM repeat"/>
    <property type="match status" value="1"/>
</dbReference>
<keyword evidence="6" id="KW-1185">Reference proteome</keyword>
<feature type="compositionally biased region" description="Low complexity" evidence="2">
    <location>
        <begin position="1316"/>
        <end position="1326"/>
    </location>
</feature>
<evidence type="ECO:0000256" key="1">
    <source>
        <dbReference type="ARBA" id="ARBA00007690"/>
    </source>
</evidence>
<dbReference type="EMBL" id="JAJJMB010009172">
    <property type="protein sequence ID" value="KAI3915141.1"/>
    <property type="molecule type" value="Genomic_DNA"/>
</dbReference>
<evidence type="ECO:0000256" key="2">
    <source>
        <dbReference type="SAM" id="MobiDB-lite"/>
    </source>
</evidence>
<feature type="compositionally biased region" description="Basic and acidic residues" evidence="2">
    <location>
        <begin position="1241"/>
        <end position="1256"/>
    </location>
</feature>
<name>A0AAD4XIC4_9MAGN</name>
<gene>
    <name evidence="5" type="ORF">MKW98_011486</name>
</gene>
<dbReference type="PANTHER" id="PTHR48445">
    <property type="entry name" value="OS02G0782100 PROTEIN"/>
    <property type="match status" value="1"/>
</dbReference>